<gene>
    <name evidence="2" type="ORF">BXZ70DRAFT_584891</name>
</gene>
<evidence type="ECO:0000313" key="3">
    <source>
        <dbReference type="Proteomes" id="UP000813824"/>
    </source>
</evidence>
<proteinExistence type="predicted"/>
<dbReference type="OrthoDB" id="3002966at2759"/>
<sequence>MNLHPPPFYASGHRFSMRSLPPSYTVPRPSQPQIYTFTTWSDDTSLLLPPSSATNRSPLYRISVALNLNPFSPLSYITTLRRGGDIDGDVVGEFELAIAHTRATVTLGHETMRMSSVLTNIDKSPPPRTIWRWKHDRIDFRWDCRNRLEDGSPMCICLDSRKLQLASFIPPPLDGEPPVPDATLTVFPDGHQYFDDILLSALVIARKMTLSI</sequence>
<dbReference type="InterPro" id="IPR046528">
    <property type="entry name" value="DUF6593"/>
</dbReference>
<dbReference type="Pfam" id="PF20236">
    <property type="entry name" value="DUF6593"/>
    <property type="match status" value="1"/>
</dbReference>
<feature type="domain" description="DUF6593" evidence="1">
    <location>
        <begin position="57"/>
        <end position="208"/>
    </location>
</feature>
<accession>A0A8K0UFP9</accession>
<dbReference type="AlphaFoldDB" id="A0A8K0UFP9"/>
<name>A0A8K0UFP9_9AGAR</name>
<keyword evidence="3" id="KW-1185">Reference proteome</keyword>
<organism evidence="2 3">
    <name type="scientific">Cristinia sonorae</name>
    <dbReference type="NCBI Taxonomy" id="1940300"/>
    <lineage>
        <taxon>Eukaryota</taxon>
        <taxon>Fungi</taxon>
        <taxon>Dikarya</taxon>
        <taxon>Basidiomycota</taxon>
        <taxon>Agaricomycotina</taxon>
        <taxon>Agaricomycetes</taxon>
        <taxon>Agaricomycetidae</taxon>
        <taxon>Agaricales</taxon>
        <taxon>Pleurotineae</taxon>
        <taxon>Stephanosporaceae</taxon>
        <taxon>Cristinia</taxon>
    </lineage>
</organism>
<evidence type="ECO:0000313" key="2">
    <source>
        <dbReference type="EMBL" id="KAH8082802.1"/>
    </source>
</evidence>
<evidence type="ECO:0000259" key="1">
    <source>
        <dbReference type="Pfam" id="PF20236"/>
    </source>
</evidence>
<dbReference type="Proteomes" id="UP000813824">
    <property type="component" value="Unassembled WGS sequence"/>
</dbReference>
<protein>
    <recommendedName>
        <fullName evidence="1">DUF6593 domain-containing protein</fullName>
    </recommendedName>
</protein>
<comment type="caution">
    <text evidence="2">The sequence shown here is derived from an EMBL/GenBank/DDBJ whole genome shotgun (WGS) entry which is preliminary data.</text>
</comment>
<dbReference type="EMBL" id="JAEVFJ010000049">
    <property type="protein sequence ID" value="KAH8082802.1"/>
    <property type="molecule type" value="Genomic_DNA"/>
</dbReference>
<reference evidence="2" key="1">
    <citation type="journal article" date="2021" name="New Phytol.">
        <title>Evolutionary innovations through gain and loss of genes in the ectomycorrhizal Boletales.</title>
        <authorList>
            <person name="Wu G."/>
            <person name="Miyauchi S."/>
            <person name="Morin E."/>
            <person name="Kuo A."/>
            <person name="Drula E."/>
            <person name="Varga T."/>
            <person name="Kohler A."/>
            <person name="Feng B."/>
            <person name="Cao Y."/>
            <person name="Lipzen A."/>
            <person name="Daum C."/>
            <person name="Hundley H."/>
            <person name="Pangilinan J."/>
            <person name="Johnson J."/>
            <person name="Barry K."/>
            <person name="LaButti K."/>
            <person name="Ng V."/>
            <person name="Ahrendt S."/>
            <person name="Min B."/>
            <person name="Choi I.G."/>
            <person name="Park H."/>
            <person name="Plett J.M."/>
            <person name="Magnuson J."/>
            <person name="Spatafora J.W."/>
            <person name="Nagy L.G."/>
            <person name="Henrissat B."/>
            <person name="Grigoriev I.V."/>
            <person name="Yang Z.L."/>
            <person name="Xu J."/>
            <person name="Martin F.M."/>
        </authorList>
    </citation>
    <scope>NUCLEOTIDE SEQUENCE</scope>
    <source>
        <strain evidence="2">KKN 215</strain>
    </source>
</reference>